<proteinExistence type="predicted"/>
<dbReference type="EMBL" id="CP010070">
    <property type="protein sequence ID" value="AIZ56070.1"/>
    <property type="molecule type" value="Genomic_DNA"/>
</dbReference>
<keyword evidence="3" id="KW-1185">Reference proteome</keyword>
<sequence length="128" mass="14681">MAKVDKRIWVILDVIGMILLAVGALRIMTMFPQPKDAVPLIIIGIALIVVASVFIFLMGRELRIEDAEFRRFEDIRDSARMVPNDLDEGYVIDYTADPDDAIFYMYNRTDPGDDDQGIRSDEMIVYFE</sequence>
<protein>
    <submittedName>
        <fullName evidence="2">Uncharacterized protein</fullName>
    </submittedName>
</protein>
<evidence type="ECO:0000313" key="3">
    <source>
        <dbReference type="Proteomes" id="UP000030787"/>
    </source>
</evidence>
<name>A0A0A7LAB2_9ARCH</name>
<feature type="transmembrane region" description="Helical" evidence="1">
    <location>
        <begin position="37"/>
        <end position="57"/>
    </location>
</feature>
<keyword evidence="1" id="KW-1133">Transmembrane helix</keyword>
<feature type="transmembrane region" description="Helical" evidence="1">
    <location>
        <begin position="7"/>
        <end position="31"/>
    </location>
</feature>
<dbReference type="STRING" id="1577791.Mpt1_c01690"/>
<dbReference type="Proteomes" id="UP000030787">
    <property type="component" value="Chromosome"/>
</dbReference>
<dbReference type="RefSeq" id="WP_048111396.1">
    <property type="nucleotide sequence ID" value="NZ_CP010070.1"/>
</dbReference>
<dbReference type="GeneID" id="24817844"/>
<organism evidence="2 3">
    <name type="scientific">Candidatus Methanoplasma termitum</name>
    <dbReference type="NCBI Taxonomy" id="1577791"/>
    <lineage>
        <taxon>Archaea</taxon>
        <taxon>Methanobacteriati</taxon>
        <taxon>Thermoplasmatota</taxon>
        <taxon>Thermoplasmata</taxon>
        <taxon>Methanomassiliicoccales</taxon>
        <taxon>Methanomassiliicoccaceae</taxon>
        <taxon>Candidatus Methanoplasma</taxon>
    </lineage>
</organism>
<keyword evidence="1" id="KW-0812">Transmembrane</keyword>
<accession>A0A0A7LAB2</accession>
<keyword evidence="1" id="KW-0472">Membrane</keyword>
<evidence type="ECO:0000256" key="1">
    <source>
        <dbReference type="SAM" id="Phobius"/>
    </source>
</evidence>
<dbReference type="HOGENOM" id="CLU_1954550_0_0_2"/>
<dbReference type="KEGG" id="mear:Mpt1_c01690"/>
<reference evidence="2 3" key="1">
    <citation type="journal article" date="2014" name="Appl. Environ. Microbiol.">
        <title>Comparative Genome Analysis of 'Candidatus Methanoplasma termitum' Indicates a New Mode of Energy Metabolism in the Seventh Order of Methanogens.</title>
        <authorList>
            <person name="Lang K."/>
            <person name="Schuldes J."/>
            <person name="Klingl A."/>
            <person name="Poehlein A."/>
            <person name="Daniel R."/>
            <person name="Brune A."/>
        </authorList>
    </citation>
    <scope>NUCLEOTIDE SEQUENCE [LARGE SCALE GENOMIC DNA]</scope>
    <source>
        <strain evidence="3">Mpt1</strain>
    </source>
</reference>
<gene>
    <name evidence="2" type="ORF">Mpt1_c01690</name>
</gene>
<dbReference type="AlphaFoldDB" id="A0A0A7LAB2"/>
<evidence type="ECO:0000313" key="2">
    <source>
        <dbReference type="EMBL" id="AIZ56070.1"/>
    </source>
</evidence>